<sequence length="306" mass="36751">MDDALAILDHYIFNTVYATYPFTTPSLSPYFSDPSNVVRQSTSLFVFVYIGAWAMYLSCAGLSYWFLFDHNLKKHPKFLKNQVQLELWTCFKNFHYLVLYTVPWFVGEVRGYSKLYERIEDHPWGWWYIPISVVWFLVFTDWLIYWAHRFLHHPWVYPRVHKVHHMWKVPTPFASHAFNALDGYMQSLPYHLFAFLFPLQKYVYLILFVGVNIWTISIHDQLFISRNHIINSTAHHTIHHRDFNYNFGQYFTFWDWISGTYRDPLDELKFADAVRKTGEYQWTRARLPKEVVERGDGTKDEEDKGA</sequence>
<dbReference type="AlphaFoldDB" id="A0A139AZ42"/>
<dbReference type="GO" id="GO:0016020">
    <property type="term" value="C:membrane"/>
    <property type="evidence" value="ECO:0007669"/>
    <property type="project" value="UniProtKB-SubCell"/>
</dbReference>
<evidence type="ECO:0000259" key="6">
    <source>
        <dbReference type="Pfam" id="PF04116"/>
    </source>
</evidence>
<keyword evidence="2 5" id="KW-0812">Transmembrane</keyword>
<dbReference type="GO" id="GO:0005506">
    <property type="term" value="F:iron ion binding"/>
    <property type="evidence" value="ECO:0007669"/>
    <property type="project" value="InterPro"/>
</dbReference>
<feature type="domain" description="Fatty acid hydroxylase" evidence="6">
    <location>
        <begin position="134"/>
        <end position="260"/>
    </location>
</feature>
<proteinExistence type="predicted"/>
<keyword evidence="8" id="KW-1185">Reference proteome</keyword>
<feature type="transmembrane region" description="Helical" evidence="5">
    <location>
        <begin position="126"/>
        <end position="147"/>
    </location>
</feature>
<accession>A0A139AZ42</accession>
<evidence type="ECO:0000313" key="8">
    <source>
        <dbReference type="Proteomes" id="UP000070544"/>
    </source>
</evidence>
<evidence type="ECO:0000256" key="5">
    <source>
        <dbReference type="SAM" id="Phobius"/>
    </source>
</evidence>
<evidence type="ECO:0000256" key="3">
    <source>
        <dbReference type="ARBA" id="ARBA00022989"/>
    </source>
</evidence>
<name>A0A139AZ42_GONPJ</name>
<comment type="subcellular location">
    <subcellularLocation>
        <location evidence="1">Membrane</location>
    </subcellularLocation>
</comment>
<dbReference type="Proteomes" id="UP000070544">
    <property type="component" value="Unassembled WGS sequence"/>
</dbReference>
<dbReference type="Pfam" id="PF04116">
    <property type="entry name" value="FA_hydroxylase"/>
    <property type="match status" value="1"/>
</dbReference>
<organism evidence="7 8">
    <name type="scientific">Gonapodya prolifera (strain JEL478)</name>
    <name type="common">Monoblepharis prolifera</name>
    <dbReference type="NCBI Taxonomy" id="1344416"/>
    <lineage>
        <taxon>Eukaryota</taxon>
        <taxon>Fungi</taxon>
        <taxon>Fungi incertae sedis</taxon>
        <taxon>Chytridiomycota</taxon>
        <taxon>Chytridiomycota incertae sedis</taxon>
        <taxon>Monoblepharidomycetes</taxon>
        <taxon>Monoblepharidales</taxon>
        <taxon>Gonapodyaceae</taxon>
        <taxon>Gonapodya</taxon>
    </lineage>
</organism>
<evidence type="ECO:0000256" key="4">
    <source>
        <dbReference type="ARBA" id="ARBA00023136"/>
    </source>
</evidence>
<dbReference type="InterPro" id="IPR050307">
    <property type="entry name" value="Sterol_Desaturase_Related"/>
</dbReference>
<evidence type="ECO:0000256" key="1">
    <source>
        <dbReference type="ARBA" id="ARBA00004370"/>
    </source>
</evidence>
<keyword evidence="3 5" id="KW-1133">Transmembrane helix</keyword>
<evidence type="ECO:0000313" key="7">
    <source>
        <dbReference type="EMBL" id="KXS22022.1"/>
    </source>
</evidence>
<protein>
    <recommendedName>
        <fullName evidence="6">Fatty acid hydroxylase domain-containing protein</fullName>
    </recommendedName>
</protein>
<feature type="transmembrane region" description="Helical" evidence="5">
    <location>
        <begin position="202"/>
        <end position="219"/>
    </location>
</feature>
<evidence type="ECO:0000256" key="2">
    <source>
        <dbReference type="ARBA" id="ARBA00022692"/>
    </source>
</evidence>
<dbReference type="STRING" id="1344416.A0A139AZ42"/>
<dbReference type="PANTHER" id="PTHR11863">
    <property type="entry name" value="STEROL DESATURASE"/>
    <property type="match status" value="1"/>
</dbReference>
<dbReference type="GO" id="GO:0000248">
    <property type="term" value="F:C-5 sterol desaturase activity"/>
    <property type="evidence" value="ECO:0007669"/>
    <property type="project" value="EnsemblFungi"/>
</dbReference>
<reference evidence="7 8" key="1">
    <citation type="journal article" date="2015" name="Genome Biol. Evol.">
        <title>Phylogenomic analyses indicate that early fungi evolved digesting cell walls of algal ancestors of land plants.</title>
        <authorList>
            <person name="Chang Y."/>
            <person name="Wang S."/>
            <person name="Sekimoto S."/>
            <person name="Aerts A.L."/>
            <person name="Choi C."/>
            <person name="Clum A."/>
            <person name="LaButti K.M."/>
            <person name="Lindquist E.A."/>
            <person name="Yee Ngan C."/>
            <person name="Ohm R.A."/>
            <person name="Salamov A.A."/>
            <person name="Grigoriev I.V."/>
            <person name="Spatafora J.W."/>
            <person name="Berbee M.L."/>
        </authorList>
    </citation>
    <scope>NUCLEOTIDE SEQUENCE [LARGE SCALE GENOMIC DNA]</scope>
    <source>
        <strain evidence="7 8">JEL478</strain>
    </source>
</reference>
<dbReference type="GO" id="GO:0006696">
    <property type="term" value="P:ergosterol biosynthetic process"/>
    <property type="evidence" value="ECO:0007669"/>
    <property type="project" value="EnsemblFungi"/>
</dbReference>
<dbReference type="OrthoDB" id="6354873at2759"/>
<dbReference type="GO" id="GO:0005788">
    <property type="term" value="C:endoplasmic reticulum lumen"/>
    <property type="evidence" value="ECO:0007669"/>
    <property type="project" value="EnsemblFungi"/>
</dbReference>
<keyword evidence="4 5" id="KW-0472">Membrane</keyword>
<dbReference type="InterPro" id="IPR006694">
    <property type="entry name" value="Fatty_acid_hydroxylase"/>
</dbReference>
<dbReference type="OMA" id="ICTPYAS"/>
<feature type="transmembrane region" description="Helical" evidence="5">
    <location>
        <begin position="44"/>
        <end position="67"/>
    </location>
</feature>
<dbReference type="EMBL" id="KQ965731">
    <property type="protein sequence ID" value="KXS22022.1"/>
    <property type="molecule type" value="Genomic_DNA"/>
</dbReference>
<gene>
    <name evidence="7" type="ORF">M427DRAFT_92655</name>
</gene>